<protein>
    <submittedName>
        <fullName evidence="2">Uncharacterized protein</fullName>
    </submittedName>
</protein>
<evidence type="ECO:0000313" key="2">
    <source>
        <dbReference type="EMBL" id="OXA40724.1"/>
    </source>
</evidence>
<dbReference type="EMBL" id="LNIX01000032">
    <property type="protein sequence ID" value="OXA40724.1"/>
    <property type="molecule type" value="Genomic_DNA"/>
</dbReference>
<proteinExistence type="predicted"/>
<name>A0A226D790_FOLCA</name>
<keyword evidence="1" id="KW-0812">Transmembrane</keyword>
<sequence>MTSTSGDSGGGIFNSRDLSFCTPRFCNHMLQCAKFRVDTTNRSGAIQGQSRHQLGALRSVTDNKKEAEQPSPLHRVSKRIQPLNQEVNRTLKNQNVKMQRVSVALAILAVMGVVIASAEFREPEVYKGIKNFLPNYIGAGNYTEESKANQCYQCSPPV</sequence>
<feature type="transmembrane region" description="Helical" evidence="1">
    <location>
        <begin position="101"/>
        <end position="118"/>
    </location>
</feature>
<evidence type="ECO:0000256" key="1">
    <source>
        <dbReference type="SAM" id="Phobius"/>
    </source>
</evidence>
<dbReference type="Proteomes" id="UP000198287">
    <property type="component" value="Unassembled WGS sequence"/>
</dbReference>
<keyword evidence="3" id="KW-1185">Reference proteome</keyword>
<accession>A0A226D790</accession>
<comment type="caution">
    <text evidence="2">The sequence shown here is derived from an EMBL/GenBank/DDBJ whole genome shotgun (WGS) entry which is preliminary data.</text>
</comment>
<reference evidence="2 3" key="1">
    <citation type="submission" date="2015-12" db="EMBL/GenBank/DDBJ databases">
        <title>The genome of Folsomia candida.</title>
        <authorList>
            <person name="Faddeeva A."/>
            <person name="Derks M.F."/>
            <person name="Anvar Y."/>
            <person name="Smit S."/>
            <person name="Van Straalen N."/>
            <person name="Roelofs D."/>
        </authorList>
    </citation>
    <scope>NUCLEOTIDE SEQUENCE [LARGE SCALE GENOMIC DNA]</scope>
    <source>
        <strain evidence="2 3">VU population</strain>
        <tissue evidence="2">Whole body</tissue>
    </source>
</reference>
<keyword evidence="1" id="KW-1133">Transmembrane helix</keyword>
<keyword evidence="1" id="KW-0472">Membrane</keyword>
<gene>
    <name evidence="2" type="ORF">Fcan01_24519</name>
</gene>
<evidence type="ECO:0000313" key="3">
    <source>
        <dbReference type="Proteomes" id="UP000198287"/>
    </source>
</evidence>
<dbReference type="AlphaFoldDB" id="A0A226D790"/>
<organism evidence="2 3">
    <name type="scientific">Folsomia candida</name>
    <name type="common">Springtail</name>
    <dbReference type="NCBI Taxonomy" id="158441"/>
    <lineage>
        <taxon>Eukaryota</taxon>
        <taxon>Metazoa</taxon>
        <taxon>Ecdysozoa</taxon>
        <taxon>Arthropoda</taxon>
        <taxon>Hexapoda</taxon>
        <taxon>Collembola</taxon>
        <taxon>Entomobryomorpha</taxon>
        <taxon>Isotomoidea</taxon>
        <taxon>Isotomidae</taxon>
        <taxon>Proisotominae</taxon>
        <taxon>Folsomia</taxon>
    </lineage>
</organism>